<proteinExistence type="predicted"/>
<name>A0ABD2HZZ2_9BILA</name>
<sequence>MFYWRASPTNDVAGGDLQQFIPRCDVLLPIPPPLLHPFSEKLGGGRGRGNDARGEGDVHSFVRSFAFIHQKQESSAVVARIGRVIDPKFGGGNDDDDELNQRTHRQYLGQSHRQMAMTHRQGHHGTATAHSAMVKCSSSHCSRGGSRSDQCQQRLVNK</sequence>
<evidence type="ECO:0000313" key="1">
    <source>
        <dbReference type="EMBL" id="KAL3070570.1"/>
    </source>
</evidence>
<keyword evidence="2" id="KW-1185">Reference proteome</keyword>
<accession>A0ABD2HZZ2</accession>
<dbReference type="Proteomes" id="UP001620626">
    <property type="component" value="Unassembled WGS sequence"/>
</dbReference>
<reference evidence="1 2" key="1">
    <citation type="submission" date="2024-10" db="EMBL/GenBank/DDBJ databases">
        <authorList>
            <person name="Kim D."/>
        </authorList>
    </citation>
    <scope>NUCLEOTIDE SEQUENCE [LARGE SCALE GENOMIC DNA]</scope>
    <source>
        <strain evidence="1">BH-2024</strain>
    </source>
</reference>
<comment type="caution">
    <text evidence="1">The sequence shown here is derived from an EMBL/GenBank/DDBJ whole genome shotgun (WGS) entry which is preliminary data.</text>
</comment>
<evidence type="ECO:0000313" key="2">
    <source>
        <dbReference type="Proteomes" id="UP001620626"/>
    </source>
</evidence>
<gene>
    <name evidence="1" type="ORF">niasHT_032360</name>
</gene>
<dbReference type="EMBL" id="JBICBT010001381">
    <property type="protein sequence ID" value="KAL3070570.1"/>
    <property type="molecule type" value="Genomic_DNA"/>
</dbReference>
<organism evidence="1 2">
    <name type="scientific">Heterodera trifolii</name>
    <dbReference type="NCBI Taxonomy" id="157864"/>
    <lineage>
        <taxon>Eukaryota</taxon>
        <taxon>Metazoa</taxon>
        <taxon>Ecdysozoa</taxon>
        <taxon>Nematoda</taxon>
        <taxon>Chromadorea</taxon>
        <taxon>Rhabditida</taxon>
        <taxon>Tylenchina</taxon>
        <taxon>Tylenchomorpha</taxon>
        <taxon>Tylenchoidea</taxon>
        <taxon>Heteroderidae</taxon>
        <taxon>Heteroderinae</taxon>
        <taxon>Heterodera</taxon>
    </lineage>
</organism>
<protein>
    <submittedName>
        <fullName evidence="1">Uncharacterized protein</fullName>
    </submittedName>
</protein>
<dbReference type="AlphaFoldDB" id="A0ABD2HZZ2"/>